<dbReference type="Gene3D" id="3.40.50.300">
    <property type="entry name" value="P-loop containing nucleotide triphosphate hydrolases"/>
    <property type="match status" value="1"/>
</dbReference>
<keyword evidence="4" id="KW-0547">Nucleotide-binding</keyword>
<protein>
    <submittedName>
        <fullName evidence="9">ABC transporter ATP-binding protein</fullName>
    </submittedName>
</protein>
<keyword evidence="5 9" id="KW-0067">ATP-binding</keyword>
<dbReference type="InterPro" id="IPR003439">
    <property type="entry name" value="ABC_transporter-like_ATP-bd"/>
</dbReference>
<dbReference type="CDD" id="cd03225">
    <property type="entry name" value="ABC_cobalt_CbiO_domain1"/>
    <property type="match status" value="1"/>
</dbReference>
<keyword evidence="2" id="KW-0813">Transport</keyword>
<keyword evidence="6" id="KW-1278">Translocase</keyword>
<dbReference type="EMBL" id="JAVIKH010000006">
    <property type="protein sequence ID" value="MDX8336051.1"/>
    <property type="molecule type" value="Genomic_DNA"/>
</dbReference>
<dbReference type="Proteomes" id="UP001279681">
    <property type="component" value="Unassembled WGS sequence"/>
</dbReference>
<sequence length="203" mass="23063">MIIFKNIDLKFNDKTVLKNFNLTIEEGEKVLIAGVSGKGKTTLLKILLGFTLPSSGSVFVDDLEINEKNIDKIRSKIGYMPQSTPFFNMNVEKLIHTILNYKQNSNITLDTNKLINTLKEFNLDVGILSKDISQLSGGEKQRLAFVITILLDRKIWVLDEITSSLDQDMKEKVTEYILNSNKTIILVSHDNTDALNKFRRVIL</sequence>
<dbReference type="GO" id="GO:0005524">
    <property type="term" value="F:ATP binding"/>
    <property type="evidence" value="ECO:0007669"/>
    <property type="project" value="UniProtKB-KW"/>
</dbReference>
<dbReference type="PANTHER" id="PTHR43553">
    <property type="entry name" value="HEAVY METAL TRANSPORTER"/>
    <property type="match status" value="1"/>
</dbReference>
<evidence type="ECO:0000256" key="6">
    <source>
        <dbReference type="ARBA" id="ARBA00022967"/>
    </source>
</evidence>
<evidence type="ECO:0000256" key="2">
    <source>
        <dbReference type="ARBA" id="ARBA00022448"/>
    </source>
</evidence>
<dbReference type="InterPro" id="IPR015856">
    <property type="entry name" value="ABC_transpr_CbiO/EcfA_su"/>
</dbReference>
<dbReference type="PANTHER" id="PTHR43553:SF27">
    <property type="entry name" value="ENERGY-COUPLING FACTOR TRANSPORTER ATP-BINDING PROTEIN ECFA2"/>
    <property type="match status" value="1"/>
</dbReference>
<dbReference type="SUPFAM" id="SSF52540">
    <property type="entry name" value="P-loop containing nucleoside triphosphate hydrolases"/>
    <property type="match status" value="1"/>
</dbReference>
<comment type="subcellular location">
    <subcellularLocation>
        <location evidence="1">Cell membrane</location>
        <topology evidence="1">Peripheral membrane protein</topology>
    </subcellularLocation>
</comment>
<keyword evidence="7" id="KW-0472">Membrane</keyword>
<evidence type="ECO:0000256" key="3">
    <source>
        <dbReference type="ARBA" id="ARBA00022475"/>
    </source>
</evidence>
<evidence type="ECO:0000256" key="7">
    <source>
        <dbReference type="ARBA" id="ARBA00023136"/>
    </source>
</evidence>
<feature type="domain" description="ABC transporter" evidence="8">
    <location>
        <begin position="2"/>
        <end position="203"/>
    </location>
</feature>
<dbReference type="InterPro" id="IPR027417">
    <property type="entry name" value="P-loop_NTPase"/>
</dbReference>
<keyword evidence="10" id="KW-1185">Reference proteome</keyword>
<evidence type="ECO:0000313" key="9">
    <source>
        <dbReference type="EMBL" id="MDX8336051.1"/>
    </source>
</evidence>
<dbReference type="InterPro" id="IPR017871">
    <property type="entry name" value="ABC_transporter-like_CS"/>
</dbReference>
<dbReference type="InterPro" id="IPR050095">
    <property type="entry name" value="ECF_ABC_transporter_ATP-bd"/>
</dbReference>
<dbReference type="InterPro" id="IPR003593">
    <property type="entry name" value="AAA+_ATPase"/>
</dbReference>
<comment type="caution">
    <text evidence="9">The sequence shown here is derived from an EMBL/GenBank/DDBJ whole genome shotgun (WGS) entry which is preliminary data.</text>
</comment>
<dbReference type="PROSITE" id="PS00211">
    <property type="entry name" value="ABC_TRANSPORTER_1"/>
    <property type="match status" value="1"/>
</dbReference>
<reference evidence="10" key="1">
    <citation type="submission" date="2023-07" db="EMBL/GenBank/DDBJ databases">
        <authorList>
            <person name="Colorado M.A."/>
            <person name="Villamil L.M."/>
            <person name="Melo J.F."/>
            <person name="Rodriguez J.A."/>
            <person name="Ruiz R.Y."/>
        </authorList>
    </citation>
    <scope>NUCLEOTIDE SEQUENCE [LARGE SCALE GENOMIC DNA]</scope>
    <source>
        <strain evidence="10">C33</strain>
    </source>
</reference>
<dbReference type="PROSITE" id="PS50893">
    <property type="entry name" value="ABC_TRANSPORTER_2"/>
    <property type="match status" value="1"/>
</dbReference>
<evidence type="ECO:0000256" key="1">
    <source>
        <dbReference type="ARBA" id="ARBA00004202"/>
    </source>
</evidence>
<dbReference type="Pfam" id="PF00005">
    <property type="entry name" value="ABC_tran"/>
    <property type="match status" value="1"/>
</dbReference>
<evidence type="ECO:0000256" key="4">
    <source>
        <dbReference type="ARBA" id="ARBA00022741"/>
    </source>
</evidence>
<evidence type="ECO:0000313" key="10">
    <source>
        <dbReference type="Proteomes" id="UP001279681"/>
    </source>
</evidence>
<dbReference type="RefSeq" id="WP_320313456.1">
    <property type="nucleotide sequence ID" value="NZ_JAVIKH010000006.1"/>
</dbReference>
<dbReference type="SMART" id="SM00382">
    <property type="entry name" value="AAA"/>
    <property type="match status" value="1"/>
</dbReference>
<proteinExistence type="predicted"/>
<evidence type="ECO:0000256" key="5">
    <source>
        <dbReference type="ARBA" id="ARBA00022840"/>
    </source>
</evidence>
<name>A0ABU4WBV8_9FUSO</name>
<accession>A0ABU4WBV8</accession>
<organism evidence="9 10">
    <name type="scientific">Candidatus Cetobacterium colombiensis</name>
    <dbReference type="NCBI Taxonomy" id="3073100"/>
    <lineage>
        <taxon>Bacteria</taxon>
        <taxon>Fusobacteriati</taxon>
        <taxon>Fusobacteriota</taxon>
        <taxon>Fusobacteriia</taxon>
        <taxon>Fusobacteriales</taxon>
        <taxon>Fusobacteriaceae</taxon>
        <taxon>Cetobacterium</taxon>
    </lineage>
</organism>
<evidence type="ECO:0000259" key="8">
    <source>
        <dbReference type="PROSITE" id="PS50893"/>
    </source>
</evidence>
<gene>
    <name evidence="9" type="ORF">RFV38_05995</name>
</gene>
<keyword evidence="3" id="KW-1003">Cell membrane</keyword>